<dbReference type="EMBL" id="BSFJ01000002">
    <property type="protein sequence ID" value="GLK70189.1"/>
    <property type="molecule type" value="Genomic_DNA"/>
</dbReference>
<dbReference type="AlphaFoldDB" id="A0A9W6J6F3"/>
<dbReference type="InterPro" id="IPR036291">
    <property type="entry name" value="NAD(P)-bd_dom_sf"/>
</dbReference>
<feature type="compositionally biased region" description="Polar residues" evidence="2">
    <location>
        <begin position="154"/>
        <end position="175"/>
    </location>
</feature>
<comment type="caution">
    <text evidence="3">The sequence shown here is derived from an EMBL/GenBank/DDBJ whole genome shotgun (WGS) entry which is preliminary data.</text>
</comment>
<evidence type="ECO:0000313" key="3">
    <source>
        <dbReference type="EMBL" id="GLK70189.1"/>
    </source>
</evidence>
<dbReference type="PRINTS" id="PR00081">
    <property type="entry name" value="GDHRDH"/>
</dbReference>
<gene>
    <name evidence="3" type="ORF">GCM10017643_03040</name>
</gene>
<keyword evidence="4" id="KW-1185">Reference proteome</keyword>
<dbReference type="PANTHER" id="PTHR42879">
    <property type="entry name" value="3-OXOACYL-(ACYL-CARRIER-PROTEIN) REDUCTASE"/>
    <property type="match status" value="1"/>
</dbReference>
<protein>
    <recommendedName>
        <fullName evidence="5">SDR family NAD(P)-dependent oxidoreductase</fullName>
    </recommendedName>
</protein>
<dbReference type="SUPFAM" id="SSF51735">
    <property type="entry name" value="NAD(P)-binding Rossmann-fold domains"/>
    <property type="match status" value="1"/>
</dbReference>
<evidence type="ECO:0008006" key="5">
    <source>
        <dbReference type="Google" id="ProtNLM"/>
    </source>
</evidence>
<sequence>MGYLRTAREAAPHMAAAGWGRIINISGLAARQTGLIIGSIRNVAVSALTKNLADELGSKGINVTVVHPGLTRTEKTAPLVVARAASNGVTPEIERRLAANVTIARRHERHRPSVCQLAPLGFDANFQNERFASKTSWTERTVVATNLATNSTERFEPLSTTPGDYTRKPTTSNSALLAPPDMFS</sequence>
<name>A0A9W6J6F3_9HYPH</name>
<accession>A0A9W6J6F3</accession>
<reference evidence="3" key="2">
    <citation type="submission" date="2023-01" db="EMBL/GenBank/DDBJ databases">
        <authorList>
            <person name="Sun Q."/>
            <person name="Evtushenko L."/>
        </authorList>
    </citation>
    <scope>NUCLEOTIDE SEQUENCE</scope>
    <source>
        <strain evidence="3">VKM B-2484</strain>
    </source>
</reference>
<evidence type="ECO:0000256" key="1">
    <source>
        <dbReference type="ARBA" id="ARBA00006484"/>
    </source>
</evidence>
<dbReference type="InterPro" id="IPR002347">
    <property type="entry name" value="SDR_fam"/>
</dbReference>
<organism evidence="3 4">
    <name type="scientific">Ancylobacter dichloromethanicus</name>
    <dbReference type="NCBI Taxonomy" id="518825"/>
    <lineage>
        <taxon>Bacteria</taxon>
        <taxon>Pseudomonadati</taxon>
        <taxon>Pseudomonadota</taxon>
        <taxon>Alphaproteobacteria</taxon>
        <taxon>Hyphomicrobiales</taxon>
        <taxon>Xanthobacteraceae</taxon>
        <taxon>Ancylobacter</taxon>
    </lineage>
</organism>
<reference evidence="3" key="1">
    <citation type="journal article" date="2014" name="Int. J. Syst. Evol. Microbiol.">
        <title>Complete genome sequence of Corynebacterium casei LMG S-19264T (=DSM 44701T), isolated from a smear-ripened cheese.</title>
        <authorList>
            <consortium name="US DOE Joint Genome Institute (JGI-PGF)"/>
            <person name="Walter F."/>
            <person name="Albersmeier A."/>
            <person name="Kalinowski J."/>
            <person name="Ruckert C."/>
        </authorList>
    </citation>
    <scope>NUCLEOTIDE SEQUENCE</scope>
    <source>
        <strain evidence="3">VKM B-2484</strain>
    </source>
</reference>
<evidence type="ECO:0000256" key="2">
    <source>
        <dbReference type="SAM" id="MobiDB-lite"/>
    </source>
</evidence>
<dbReference type="Pfam" id="PF00106">
    <property type="entry name" value="adh_short"/>
    <property type="match status" value="1"/>
</dbReference>
<dbReference type="Proteomes" id="UP001143370">
    <property type="component" value="Unassembled WGS sequence"/>
</dbReference>
<proteinExistence type="inferred from homology"/>
<evidence type="ECO:0000313" key="4">
    <source>
        <dbReference type="Proteomes" id="UP001143370"/>
    </source>
</evidence>
<feature type="region of interest" description="Disordered" evidence="2">
    <location>
        <begin position="154"/>
        <end position="184"/>
    </location>
</feature>
<dbReference type="Gene3D" id="3.40.50.720">
    <property type="entry name" value="NAD(P)-binding Rossmann-like Domain"/>
    <property type="match status" value="1"/>
</dbReference>
<dbReference type="InterPro" id="IPR050259">
    <property type="entry name" value="SDR"/>
</dbReference>
<comment type="similarity">
    <text evidence="1">Belongs to the short-chain dehydrogenases/reductases (SDR) family.</text>
</comment>